<dbReference type="PANTHER" id="PTHR46371">
    <property type="entry name" value="OS04G0464100 PROTEIN"/>
    <property type="match status" value="1"/>
</dbReference>
<feature type="compositionally biased region" description="Polar residues" evidence="1">
    <location>
        <begin position="44"/>
        <end position="56"/>
    </location>
</feature>
<dbReference type="Gene3D" id="3.30.70.100">
    <property type="match status" value="2"/>
</dbReference>
<evidence type="ECO:0000313" key="4">
    <source>
        <dbReference type="Proteomes" id="UP000655225"/>
    </source>
</evidence>
<sequence>MIKIKEVETTLCKSDEHPHDSNMVQNSLKDITFTQDKGDKPVSPYQNQKHARSGRQNSVHSLFDNMFVSPVNVPQVVKSSSVGSHMGIHEAQKVVMKVSMNDQKSRSKAMKIAVGVPGVESAAIQGDDKSQIVVTGDGIDSTDLTMLLRKKFGRADLQKVVMKISMHDQKARSKALKIVVGVPGVESATLQGDDKTQIVVTGEGIDSTDLTMLLRKKFKIAQLESVALIKEEDKKKETQAAIYWPNYQLGVPHYYEVPATNHYDSCTIM</sequence>
<evidence type="ECO:0000256" key="1">
    <source>
        <dbReference type="SAM" id="MobiDB-lite"/>
    </source>
</evidence>
<comment type="caution">
    <text evidence="3">The sequence shown here is derived from an EMBL/GenBank/DDBJ whole genome shotgun (WGS) entry which is preliminary data.</text>
</comment>
<feature type="domain" description="HMA" evidence="2">
    <location>
        <begin position="91"/>
        <end position="160"/>
    </location>
</feature>
<gene>
    <name evidence="3" type="ORF">HHK36_002299</name>
</gene>
<evidence type="ECO:0000313" key="3">
    <source>
        <dbReference type="EMBL" id="KAF8414297.1"/>
    </source>
</evidence>
<dbReference type="GO" id="GO:0046872">
    <property type="term" value="F:metal ion binding"/>
    <property type="evidence" value="ECO:0007669"/>
    <property type="project" value="InterPro"/>
</dbReference>
<dbReference type="AlphaFoldDB" id="A0A834ZXY7"/>
<evidence type="ECO:0000259" key="2">
    <source>
        <dbReference type="PROSITE" id="PS50846"/>
    </source>
</evidence>
<name>A0A834ZXY7_TETSI</name>
<keyword evidence="4" id="KW-1185">Reference proteome</keyword>
<organism evidence="3 4">
    <name type="scientific">Tetracentron sinense</name>
    <name type="common">Spur-leaf</name>
    <dbReference type="NCBI Taxonomy" id="13715"/>
    <lineage>
        <taxon>Eukaryota</taxon>
        <taxon>Viridiplantae</taxon>
        <taxon>Streptophyta</taxon>
        <taxon>Embryophyta</taxon>
        <taxon>Tracheophyta</taxon>
        <taxon>Spermatophyta</taxon>
        <taxon>Magnoliopsida</taxon>
        <taxon>Trochodendrales</taxon>
        <taxon>Trochodendraceae</taxon>
        <taxon>Tetracentron</taxon>
    </lineage>
</organism>
<dbReference type="EMBL" id="JABCRI010000001">
    <property type="protein sequence ID" value="KAF8414297.1"/>
    <property type="molecule type" value="Genomic_DNA"/>
</dbReference>
<reference evidence="3 4" key="1">
    <citation type="submission" date="2020-04" db="EMBL/GenBank/DDBJ databases">
        <title>Plant Genome Project.</title>
        <authorList>
            <person name="Zhang R.-G."/>
        </authorList>
    </citation>
    <scope>NUCLEOTIDE SEQUENCE [LARGE SCALE GENOMIC DNA]</scope>
    <source>
        <strain evidence="3">YNK0</strain>
        <tissue evidence="3">Leaf</tissue>
    </source>
</reference>
<proteinExistence type="predicted"/>
<dbReference type="InterPro" id="IPR044296">
    <property type="entry name" value="HIPP46"/>
</dbReference>
<dbReference type="OrthoDB" id="692882at2759"/>
<dbReference type="InterPro" id="IPR006121">
    <property type="entry name" value="HMA_dom"/>
</dbReference>
<dbReference type="Proteomes" id="UP000655225">
    <property type="component" value="Unassembled WGS sequence"/>
</dbReference>
<feature type="compositionally biased region" description="Basic and acidic residues" evidence="1">
    <location>
        <begin position="1"/>
        <end position="20"/>
    </location>
</feature>
<dbReference type="PROSITE" id="PS50846">
    <property type="entry name" value="HMA_2"/>
    <property type="match status" value="1"/>
</dbReference>
<feature type="compositionally biased region" description="Polar residues" evidence="1">
    <location>
        <begin position="22"/>
        <end position="35"/>
    </location>
</feature>
<protein>
    <recommendedName>
        <fullName evidence="2">HMA domain-containing protein</fullName>
    </recommendedName>
</protein>
<accession>A0A834ZXY7</accession>
<feature type="region of interest" description="Disordered" evidence="1">
    <location>
        <begin position="1"/>
        <end position="56"/>
    </location>
</feature>